<dbReference type="PRINTS" id="PR00081">
    <property type="entry name" value="GDHRDH"/>
</dbReference>
<accession>A0A2V2FWK3</accession>
<proteinExistence type="inferred from homology"/>
<dbReference type="Pfam" id="PF00106">
    <property type="entry name" value="adh_short"/>
    <property type="match status" value="1"/>
</dbReference>
<comment type="similarity">
    <text evidence="1">Belongs to the short-chain dehydrogenases/reductases (SDR) family.</text>
</comment>
<dbReference type="Proteomes" id="UP000247612">
    <property type="component" value="Unassembled WGS sequence"/>
</dbReference>
<dbReference type="EMBL" id="QJKH01000010">
    <property type="protein sequence ID" value="PXX77562.1"/>
    <property type="molecule type" value="Genomic_DNA"/>
</dbReference>
<organism evidence="3 4">
    <name type="scientific">Dielma fastidiosa</name>
    <dbReference type="NCBI Taxonomy" id="1034346"/>
    <lineage>
        <taxon>Bacteria</taxon>
        <taxon>Bacillati</taxon>
        <taxon>Bacillota</taxon>
        <taxon>Erysipelotrichia</taxon>
        <taxon>Erysipelotrichales</taxon>
        <taxon>Erysipelotrichaceae</taxon>
        <taxon>Dielma</taxon>
    </lineage>
</organism>
<dbReference type="GO" id="GO:0016020">
    <property type="term" value="C:membrane"/>
    <property type="evidence" value="ECO:0007669"/>
    <property type="project" value="TreeGrafter"/>
</dbReference>
<evidence type="ECO:0000313" key="3">
    <source>
        <dbReference type="EMBL" id="PXX77562.1"/>
    </source>
</evidence>
<dbReference type="Gene3D" id="3.40.50.720">
    <property type="entry name" value="NAD(P)-binding Rossmann-like Domain"/>
    <property type="match status" value="1"/>
</dbReference>
<dbReference type="InterPro" id="IPR002347">
    <property type="entry name" value="SDR_fam"/>
</dbReference>
<name>A0A2V2FWK3_9FIRM</name>
<comment type="caution">
    <text evidence="3">The sequence shown here is derived from an EMBL/GenBank/DDBJ whole genome shotgun (WGS) entry which is preliminary data.</text>
</comment>
<evidence type="ECO:0000256" key="1">
    <source>
        <dbReference type="ARBA" id="ARBA00006484"/>
    </source>
</evidence>
<dbReference type="AlphaFoldDB" id="A0A2V2FWK3"/>
<dbReference type="SUPFAM" id="SSF51735">
    <property type="entry name" value="NAD(P)-binding Rossmann-fold domains"/>
    <property type="match status" value="1"/>
</dbReference>
<dbReference type="OrthoDB" id="5786478at2"/>
<dbReference type="CDD" id="cd05233">
    <property type="entry name" value="SDR_c"/>
    <property type="match status" value="1"/>
</dbReference>
<dbReference type="STRING" id="1034346.GCA_000313565_01390"/>
<dbReference type="RefSeq" id="WP_022937697.1">
    <property type="nucleotide sequence ID" value="NZ_CABKRQ010000003.1"/>
</dbReference>
<keyword evidence="4" id="KW-1185">Reference proteome</keyword>
<evidence type="ECO:0000313" key="4">
    <source>
        <dbReference type="Proteomes" id="UP000247612"/>
    </source>
</evidence>
<dbReference type="GO" id="GO:0016491">
    <property type="term" value="F:oxidoreductase activity"/>
    <property type="evidence" value="ECO:0007669"/>
    <property type="project" value="UniProtKB-KW"/>
</dbReference>
<gene>
    <name evidence="3" type="ORF">DES51_110112</name>
</gene>
<dbReference type="InterPro" id="IPR036291">
    <property type="entry name" value="NAD(P)-bd_dom_sf"/>
</dbReference>
<reference evidence="3 4" key="1">
    <citation type="submission" date="2018-05" db="EMBL/GenBank/DDBJ databases">
        <title>Genomic Encyclopedia of Type Strains, Phase IV (KMG-IV): sequencing the most valuable type-strain genomes for metagenomic binning, comparative biology and taxonomic classification.</title>
        <authorList>
            <person name="Goeker M."/>
        </authorList>
    </citation>
    <scope>NUCLEOTIDE SEQUENCE [LARGE SCALE GENOMIC DNA]</scope>
    <source>
        <strain evidence="3 4">JC118</strain>
    </source>
</reference>
<dbReference type="PANTHER" id="PTHR44196">
    <property type="entry name" value="DEHYDROGENASE/REDUCTASE SDR FAMILY MEMBER 7B"/>
    <property type="match status" value="1"/>
</dbReference>
<evidence type="ECO:0000256" key="2">
    <source>
        <dbReference type="ARBA" id="ARBA00023002"/>
    </source>
</evidence>
<keyword evidence="2" id="KW-0560">Oxidoreductase</keyword>
<sequence>MIIENMKGDMSALADKPIIITGGGGGIALEAGLALAYMGAKVIIGEVDEEKGRKAESLIAAKFPGRVQFIPLDLEKPEAIQAFCEKVTAEYGTPYAIINNAAITPFDSIERLPLSDWDRSYHVHLRGPLQMIQFFLPKMLEKNQGVLVFTPSSGAVAYMGGYEVFKTSQVELANTLAAELEDTGLSVYSIGPGLVKTQTAMQGIEKVAPLMGISTEDFYHMNRENIVSAQEAGTAFAVSLLFAKKYHGQEIGGIQALIDAGIHKNNDEKISASLSEEGQTLLIAIVKTFDEQNEGWKKRNIFEKQWMLRDFKKYAGHSADEMAAALHQYQIAYNKKDVEKLNGLSALLTNLSNYYRHQLEMMQGYIKDSEKRQEYDTYIKGWLKDIETMKGML</sequence>
<protein>
    <submittedName>
        <fullName evidence="3">NAD(P)-dependent dehydrogenase (Short-subunit alcohol dehydrogenase family)</fullName>
    </submittedName>
</protein>
<dbReference type="PANTHER" id="PTHR44196:SF1">
    <property type="entry name" value="DEHYDROGENASE_REDUCTASE SDR FAMILY MEMBER 7B"/>
    <property type="match status" value="1"/>
</dbReference>